<sequence length="868" mass="96689">MYPHPNHIPQPPHSAGLNYKGLRPRIDPGQVPSPLDAIESDRLAWVDKTYGTLPGTHAPLCTSDFVAVDQGNASPKFVRVSTWNMPSTSKLASDCKIPISAVFQPFAHVDLREEPIPLVEPGPSGPPRCQKCRAYINPSCSWVAGGMRWKCNLCRHETDVASDYFCNLDHNMYRLDHLQRPELNKGTVDFAVPEEYWAQYPPPRLTMPYASNEPQPSGSRPPAPMDYIFAFDVTNQAVDTGFLQCACESLMNVLFGYTLEDGTVVEPSIPASSRIAILTFDETLHFYDLSVRSILLSWSDLNSMMVVADLDEVFAPIRTGLFVSPAERGDSIRALLEALPKRFSESPGRNSALGPAIRSGLAALSGRGGHIILFQTSMANVGPGALPLQPNEDALYDTEKEVTMHKPRDKTWLDIAEECVDEGVGVTMFLAPNSYMDVGSIGAVASYTGGEIFFHPRYDPARDRAVMESQLQRVIRRMQGFNCTLRVRTCNGLRVSRQFGNFLQRNPTDVEFGILDADKAITVELEHSGTLDPRGQAHLQCAVLYTSVEGQRRVRVINLSLNVVELAGNVFQYADMETTLGYFAREGVSRLVCVRDLRSYLRFSDVQTSPATDGDNEGRVDREMRVDIAGLSHSMCIGDASNSAFRALPAFILALQKTKPLKARHVSSDVRNYEIHKLMAMDLRSLIYRIYPRLLALHDLDQTIALPQERKAEDGSLFTTISYPSCTRASHYFMESGGIYLIDNEEVMIFWVGTGVSPQLLQDLFGVDDFMQLSPHTHYLPTLDSVLSRQVNNILNDRYARRGRLPKMYIARQNTDGTEIEFSDMLVEDQNNGAMSYLDYLAVLHKQITNVLNGNGSFGSASLRSSPW</sequence>
<dbReference type="InterPro" id="IPR036174">
    <property type="entry name" value="Znf_Sec23_Sec24_sf"/>
</dbReference>
<dbReference type="SUPFAM" id="SSF82919">
    <property type="entry name" value="Zn-finger domain of Sec23/24"/>
    <property type="match status" value="1"/>
</dbReference>
<name>A8NC46_COPC7</name>
<evidence type="ECO:0000313" key="11">
    <source>
        <dbReference type="Proteomes" id="UP000001861"/>
    </source>
</evidence>
<dbReference type="RefSeq" id="XP_001832390.2">
    <property type="nucleotide sequence ID" value="XM_001832338.2"/>
</dbReference>
<feature type="compositionally biased region" description="Pro residues" evidence="4">
    <location>
        <begin position="1"/>
        <end position="12"/>
    </location>
</feature>
<dbReference type="Pfam" id="PF04815">
    <property type="entry name" value="Sec23_helical"/>
    <property type="match status" value="1"/>
</dbReference>
<comment type="caution">
    <text evidence="10">The sequence shown here is derived from an EMBL/GenBank/DDBJ whole genome shotgun (WGS) entry which is preliminary data.</text>
</comment>
<dbReference type="GO" id="GO:0070971">
    <property type="term" value="C:endoplasmic reticulum exit site"/>
    <property type="evidence" value="ECO:0007669"/>
    <property type="project" value="TreeGrafter"/>
</dbReference>
<dbReference type="InterPro" id="IPR036175">
    <property type="entry name" value="Sec23/24_helical_dom_sf"/>
</dbReference>
<evidence type="ECO:0000256" key="4">
    <source>
        <dbReference type="SAM" id="MobiDB-lite"/>
    </source>
</evidence>
<dbReference type="PANTHER" id="PTHR13803:SF4">
    <property type="entry name" value="SECRETORY 24CD, ISOFORM C"/>
    <property type="match status" value="1"/>
</dbReference>
<dbReference type="SUPFAM" id="SSF53300">
    <property type="entry name" value="vWA-like"/>
    <property type="match status" value="1"/>
</dbReference>
<dbReference type="GeneID" id="6008875"/>
<gene>
    <name evidence="10" type="ORF">CC1G_07650</name>
</gene>
<dbReference type="Gene3D" id="2.60.40.1670">
    <property type="entry name" value="beta-sandwich domain of Sec23/24"/>
    <property type="match status" value="1"/>
</dbReference>
<dbReference type="OMA" id="INPFMTF"/>
<evidence type="ECO:0000259" key="6">
    <source>
        <dbReference type="Pfam" id="PF04810"/>
    </source>
</evidence>
<dbReference type="SUPFAM" id="SSF81995">
    <property type="entry name" value="beta-sandwich domain of Sec23/24"/>
    <property type="match status" value="1"/>
</dbReference>
<dbReference type="VEuPathDB" id="FungiDB:CC1G_07650"/>
<dbReference type="Gene3D" id="1.20.120.730">
    <property type="entry name" value="Sec23/Sec24 helical domain"/>
    <property type="match status" value="1"/>
</dbReference>
<dbReference type="Gene3D" id="3.40.50.410">
    <property type="entry name" value="von Willebrand factor, type A domain"/>
    <property type="match status" value="1"/>
</dbReference>
<dbReference type="InterPro" id="IPR036180">
    <property type="entry name" value="Gelsolin-like_dom_sf"/>
</dbReference>
<dbReference type="EMBL" id="AACS02000009">
    <property type="protein sequence ID" value="EAU89424.2"/>
    <property type="molecule type" value="Genomic_DNA"/>
</dbReference>
<dbReference type="Gene3D" id="2.30.30.380">
    <property type="entry name" value="Zn-finger domain of Sec23/24"/>
    <property type="match status" value="1"/>
</dbReference>
<protein>
    <submittedName>
        <fullName evidence="10">Protein transporter SEC24</fullName>
    </submittedName>
</protein>
<evidence type="ECO:0000259" key="7">
    <source>
        <dbReference type="Pfam" id="PF04811"/>
    </source>
</evidence>
<dbReference type="InterPro" id="IPR006896">
    <property type="entry name" value="Sec23/24_trunk_dom"/>
</dbReference>
<keyword evidence="11" id="KW-1185">Reference proteome</keyword>
<organism evidence="10 11">
    <name type="scientific">Coprinopsis cinerea (strain Okayama-7 / 130 / ATCC MYA-4618 / FGSC 9003)</name>
    <name type="common">Inky cap fungus</name>
    <name type="synonym">Hormographiella aspergillata</name>
    <dbReference type="NCBI Taxonomy" id="240176"/>
    <lineage>
        <taxon>Eukaryota</taxon>
        <taxon>Fungi</taxon>
        <taxon>Dikarya</taxon>
        <taxon>Basidiomycota</taxon>
        <taxon>Agaricomycotina</taxon>
        <taxon>Agaricomycetes</taxon>
        <taxon>Agaricomycetidae</taxon>
        <taxon>Agaricales</taxon>
        <taxon>Agaricineae</taxon>
        <taxon>Psathyrellaceae</taxon>
        <taxon>Coprinopsis</taxon>
    </lineage>
</organism>
<dbReference type="GO" id="GO:0000149">
    <property type="term" value="F:SNARE binding"/>
    <property type="evidence" value="ECO:0007669"/>
    <property type="project" value="TreeGrafter"/>
</dbReference>
<evidence type="ECO:0000259" key="9">
    <source>
        <dbReference type="Pfam" id="PF08033"/>
    </source>
</evidence>
<dbReference type="Pfam" id="PF04811">
    <property type="entry name" value="Sec23_trunk"/>
    <property type="match status" value="1"/>
</dbReference>
<feature type="domain" description="Sec23/Sec24 beta-sandwich" evidence="9">
    <location>
        <begin position="480"/>
        <end position="564"/>
    </location>
</feature>
<feature type="domain" description="Zinc finger Sec23/Sec24-type" evidence="6">
    <location>
        <begin position="126"/>
        <end position="164"/>
    </location>
</feature>
<reference evidence="10 11" key="1">
    <citation type="journal article" date="2010" name="Proc. Natl. Acad. Sci. U.S.A.">
        <title>Insights into evolution of multicellular fungi from the assembled chromosomes of the mushroom Coprinopsis cinerea (Coprinus cinereus).</title>
        <authorList>
            <person name="Stajich J.E."/>
            <person name="Wilke S.K."/>
            <person name="Ahren D."/>
            <person name="Au C.H."/>
            <person name="Birren B.W."/>
            <person name="Borodovsky M."/>
            <person name="Burns C."/>
            <person name="Canback B."/>
            <person name="Casselton L.A."/>
            <person name="Cheng C.K."/>
            <person name="Deng J."/>
            <person name="Dietrich F.S."/>
            <person name="Fargo D.C."/>
            <person name="Farman M.L."/>
            <person name="Gathman A.C."/>
            <person name="Goldberg J."/>
            <person name="Guigo R."/>
            <person name="Hoegger P.J."/>
            <person name="Hooker J.B."/>
            <person name="Huggins A."/>
            <person name="James T.Y."/>
            <person name="Kamada T."/>
            <person name="Kilaru S."/>
            <person name="Kodira C."/>
            <person name="Kues U."/>
            <person name="Kupfer D."/>
            <person name="Kwan H.S."/>
            <person name="Lomsadze A."/>
            <person name="Li W."/>
            <person name="Lilly W.W."/>
            <person name="Ma L.J."/>
            <person name="Mackey A.J."/>
            <person name="Manning G."/>
            <person name="Martin F."/>
            <person name="Muraguchi H."/>
            <person name="Natvig D.O."/>
            <person name="Palmerini H."/>
            <person name="Ramesh M.A."/>
            <person name="Rehmeyer C.J."/>
            <person name="Roe B.A."/>
            <person name="Shenoy N."/>
            <person name="Stanke M."/>
            <person name="Ter-Hovhannisyan V."/>
            <person name="Tunlid A."/>
            <person name="Velagapudi R."/>
            <person name="Vision T.J."/>
            <person name="Zeng Q."/>
            <person name="Zolan M.E."/>
            <person name="Pukkila P.J."/>
        </authorList>
    </citation>
    <scope>NUCLEOTIDE SEQUENCE [LARGE SCALE GENOMIC DNA]</scope>
    <source>
        <strain evidence="11">Okayama-7 / 130 / ATCC MYA-4618 / FGSC 9003</strain>
    </source>
</reference>
<dbReference type="Gene3D" id="3.40.20.10">
    <property type="entry name" value="Severin"/>
    <property type="match status" value="1"/>
</dbReference>
<evidence type="ECO:0000259" key="5">
    <source>
        <dbReference type="Pfam" id="PF00626"/>
    </source>
</evidence>
<dbReference type="SUPFAM" id="SSF81811">
    <property type="entry name" value="Helical domain of Sec23/24"/>
    <property type="match status" value="1"/>
</dbReference>
<dbReference type="InParanoid" id="A8NC46"/>
<dbReference type="GO" id="GO:0030127">
    <property type="term" value="C:COPII vesicle coat"/>
    <property type="evidence" value="ECO:0007669"/>
    <property type="project" value="InterPro"/>
</dbReference>
<dbReference type="eggNOG" id="KOG1984">
    <property type="taxonomic scope" value="Eukaryota"/>
</dbReference>
<dbReference type="InterPro" id="IPR006895">
    <property type="entry name" value="Znf_Sec23_Sec24"/>
</dbReference>
<feature type="domain" description="Gelsolin-like" evidence="5">
    <location>
        <begin position="724"/>
        <end position="790"/>
    </location>
</feature>
<dbReference type="GO" id="GO:0090110">
    <property type="term" value="P:COPII-coated vesicle cargo loading"/>
    <property type="evidence" value="ECO:0007669"/>
    <property type="project" value="TreeGrafter"/>
</dbReference>
<comment type="similarity">
    <text evidence="1">Belongs to the SEC23/SEC24 family. SEC24 subfamily.</text>
</comment>
<accession>A8NC46</accession>
<dbReference type="InterPro" id="IPR050550">
    <property type="entry name" value="SEC23_SEC24_subfamily"/>
</dbReference>
<dbReference type="Proteomes" id="UP000001861">
    <property type="component" value="Unassembled WGS sequence"/>
</dbReference>
<dbReference type="InterPro" id="IPR029006">
    <property type="entry name" value="ADF-H/Gelsolin-like_dom_sf"/>
</dbReference>
<dbReference type="Pfam" id="PF00626">
    <property type="entry name" value="Gelsolin"/>
    <property type="match status" value="1"/>
</dbReference>
<evidence type="ECO:0000256" key="1">
    <source>
        <dbReference type="ARBA" id="ARBA00008334"/>
    </source>
</evidence>
<evidence type="ECO:0000313" key="10">
    <source>
        <dbReference type="EMBL" id="EAU89424.2"/>
    </source>
</evidence>
<dbReference type="PANTHER" id="PTHR13803">
    <property type="entry name" value="SEC24-RELATED PROTEIN"/>
    <property type="match status" value="1"/>
</dbReference>
<dbReference type="InterPro" id="IPR036465">
    <property type="entry name" value="vWFA_dom_sf"/>
</dbReference>
<feature type="domain" description="Sec23/Sec24 helical" evidence="8">
    <location>
        <begin position="643"/>
        <end position="687"/>
    </location>
</feature>
<dbReference type="SUPFAM" id="SSF82754">
    <property type="entry name" value="C-terminal, gelsolin-like domain of Sec23/24"/>
    <property type="match status" value="1"/>
</dbReference>
<keyword evidence="3" id="KW-0653">Protein transport</keyword>
<evidence type="ECO:0000256" key="3">
    <source>
        <dbReference type="ARBA" id="ARBA00022927"/>
    </source>
</evidence>
<proteinExistence type="inferred from homology"/>
<dbReference type="OrthoDB" id="49016at2759"/>
<dbReference type="FunCoup" id="A8NC46">
    <property type="interactions" value="608"/>
</dbReference>
<dbReference type="GO" id="GO:0008270">
    <property type="term" value="F:zinc ion binding"/>
    <property type="evidence" value="ECO:0007669"/>
    <property type="project" value="InterPro"/>
</dbReference>
<keyword evidence="2" id="KW-0813">Transport</keyword>
<evidence type="ECO:0000259" key="8">
    <source>
        <dbReference type="Pfam" id="PF04815"/>
    </source>
</evidence>
<evidence type="ECO:0000256" key="2">
    <source>
        <dbReference type="ARBA" id="ARBA00022448"/>
    </source>
</evidence>
<dbReference type="Pfam" id="PF04810">
    <property type="entry name" value="zf-Sec23_Sec24"/>
    <property type="match status" value="1"/>
</dbReference>
<dbReference type="STRING" id="240176.A8NC46"/>
<dbReference type="InterPro" id="IPR012990">
    <property type="entry name" value="Beta-sandwich_Sec23_24"/>
</dbReference>
<dbReference type="GO" id="GO:0006886">
    <property type="term" value="P:intracellular protein transport"/>
    <property type="evidence" value="ECO:0007669"/>
    <property type="project" value="InterPro"/>
</dbReference>
<dbReference type="AlphaFoldDB" id="A8NC46"/>
<dbReference type="Pfam" id="PF08033">
    <property type="entry name" value="Sec23_BS"/>
    <property type="match status" value="1"/>
</dbReference>
<feature type="region of interest" description="Disordered" evidence="4">
    <location>
        <begin position="1"/>
        <end position="21"/>
    </location>
</feature>
<feature type="domain" description="Sec23/Sec24 trunk" evidence="7">
    <location>
        <begin position="222"/>
        <end position="475"/>
    </location>
</feature>
<dbReference type="KEGG" id="cci:CC1G_07650"/>
<dbReference type="InterPro" id="IPR007123">
    <property type="entry name" value="Gelsolin-like_dom"/>
</dbReference>
<dbReference type="InterPro" id="IPR006900">
    <property type="entry name" value="Sec23/24_helical_dom"/>
</dbReference>
<dbReference type="HOGENOM" id="CLU_004589_1_0_1"/>